<evidence type="ECO:0000256" key="1">
    <source>
        <dbReference type="ARBA" id="ARBA00022741"/>
    </source>
</evidence>
<keyword evidence="2 8" id="KW-0378">Hydrolase</keyword>
<dbReference type="PROSITE" id="PS51192">
    <property type="entry name" value="HELICASE_ATP_BIND_1"/>
    <property type="match status" value="1"/>
</dbReference>
<proteinExistence type="predicted"/>
<dbReference type="InterPro" id="IPR014001">
    <property type="entry name" value="Helicase_ATP-bd"/>
</dbReference>
<feature type="domain" description="Helicase C-terminal" evidence="7">
    <location>
        <begin position="217"/>
        <end position="385"/>
    </location>
</feature>
<organism evidence="8 9">
    <name type="scientific">Halomonas pelophila</name>
    <dbReference type="NCBI Taxonomy" id="3151122"/>
    <lineage>
        <taxon>Bacteria</taxon>
        <taxon>Pseudomonadati</taxon>
        <taxon>Pseudomonadota</taxon>
        <taxon>Gammaproteobacteria</taxon>
        <taxon>Oceanospirillales</taxon>
        <taxon>Halomonadaceae</taxon>
        <taxon>Halomonas</taxon>
    </lineage>
</organism>
<evidence type="ECO:0000256" key="5">
    <source>
        <dbReference type="SAM" id="MobiDB-lite"/>
    </source>
</evidence>
<feature type="region of interest" description="Disordered" evidence="5">
    <location>
        <begin position="824"/>
        <end position="847"/>
    </location>
</feature>
<dbReference type="PANTHER" id="PTHR43519:SF1">
    <property type="entry name" value="ATP-DEPENDENT RNA HELICASE HRPB"/>
    <property type="match status" value="1"/>
</dbReference>
<evidence type="ECO:0000259" key="7">
    <source>
        <dbReference type="PROSITE" id="PS51194"/>
    </source>
</evidence>
<dbReference type="InterPro" id="IPR007502">
    <property type="entry name" value="Helicase-assoc_dom"/>
</dbReference>
<gene>
    <name evidence="8" type="primary">hrpB</name>
    <name evidence="8" type="ORF">ABE957_11035</name>
</gene>
<dbReference type="PROSITE" id="PS51194">
    <property type="entry name" value="HELICASE_CTER"/>
    <property type="match status" value="1"/>
</dbReference>
<dbReference type="NCBIfam" id="TIGR01970">
    <property type="entry name" value="DEAH_box_HrpB"/>
    <property type="match status" value="1"/>
</dbReference>
<evidence type="ECO:0000313" key="8">
    <source>
        <dbReference type="EMBL" id="MEQ6889208.1"/>
    </source>
</evidence>
<dbReference type="PIRSF" id="PIRSF005496">
    <property type="entry name" value="ATP_hel_hrpB"/>
    <property type="match status" value="1"/>
</dbReference>
<dbReference type="GO" id="GO:0003724">
    <property type="term" value="F:RNA helicase activity"/>
    <property type="evidence" value="ECO:0007669"/>
    <property type="project" value="UniProtKB-EC"/>
</dbReference>
<name>A0ABV1N644_9GAMM</name>
<keyword evidence="1" id="KW-0547">Nucleotide-binding</keyword>
<dbReference type="InterPro" id="IPR013689">
    <property type="entry name" value="RNA_helicase_ATP-dep_HrpB_C"/>
</dbReference>
<comment type="caution">
    <text evidence="8">The sequence shown here is derived from an EMBL/GenBank/DDBJ whole genome shotgun (WGS) entry which is preliminary data.</text>
</comment>
<keyword evidence="9" id="KW-1185">Reference proteome</keyword>
<dbReference type="Gene3D" id="1.20.120.1080">
    <property type="match status" value="1"/>
</dbReference>
<dbReference type="InterPro" id="IPR011545">
    <property type="entry name" value="DEAD/DEAH_box_helicase_dom"/>
</dbReference>
<dbReference type="SMART" id="SM00487">
    <property type="entry name" value="DEXDc"/>
    <property type="match status" value="1"/>
</dbReference>
<accession>A0ABV1N644</accession>
<dbReference type="InterPro" id="IPR049614">
    <property type="entry name" value="HrpB_DEXH"/>
</dbReference>
<protein>
    <submittedName>
        <fullName evidence="8">ATP-dependent helicase HrpB</fullName>
        <ecNumber evidence="8">3.6.4.13</ecNumber>
    </submittedName>
</protein>
<dbReference type="GO" id="GO:0016787">
    <property type="term" value="F:hydrolase activity"/>
    <property type="evidence" value="ECO:0007669"/>
    <property type="project" value="UniProtKB-KW"/>
</dbReference>
<dbReference type="SMART" id="SM00847">
    <property type="entry name" value="HA2"/>
    <property type="match status" value="1"/>
</dbReference>
<dbReference type="CDD" id="cd18791">
    <property type="entry name" value="SF2_C_RHA"/>
    <property type="match status" value="1"/>
</dbReference>
<dbReference type="InterPro" id="IPR027417">
    <property type="entry name" value="P-loop_NTPase"/>
</dbReference>
<evidence type="ECO:0000256" key="3">
    <source>
        <dbReference type="ARBA" id="ARBA00022806"/>
    </source>
</evidence>
<feature type="domain" description="Helicase ATP-binding" evidence="6">
    <location>
        <begin position="22"/>
        <end position="174"/>
    </location>
</feature>
<dbReference type="Gene3D" id="3.40.50.300">
    <property type="entry name" value="P-loop containing nucleotide triphosphate hydrolases"/>
    <property type="match status" value="2"/>
</dbReference>
<dbReference type="SMART" id="SM00490">
    <property type="entry name" value="HELICc"/>
    <property type="match status" value="1"/>
</dbReference>
<keyword evidence="3 8" id="KW-0347">Helicase</keyword>
<dbReference type="RefSeq" id="WP_349758744.1">
    <property type="nucleotide sequence ID" value="NZ_JBEGCI010000008.1"/>
</dbReference>
<dbReference type="Pfam" id="PF08482">
    <property type="entry name" value="HrpB_C"/>
    <property type="match status" value="1"/>
</dbReference>
<dbReference type="Pfam" id="PF00271">
    <property type="entry name" value="Helicase_C"/>
    <property type="match status" value="1"/>
</dbReference>
<keyword evidence="4" id="KW-0067">ATP-binding</keyword>
<dbReference type="EC" id="3.6.4.13" evidence="8"/>
<evidence type="ECO:0000313" key="9">
    <source>
        <dbReference type="Proteomes" id="UP001472978"/>
    </source>
</evidence>
<dbReference type="SUPFAM" id="SSF52540">
    <property type="entry name" value="P-loop containing nucleoside triphosphate hydrolases"/>
    <property type="match status" value="1"/>
</dbReference>
<evidence type="ECO:0000256" key="2">
    <source>
        <dbReference type="ARBA" id="ARBA00022801"/>
    </source>
</evidence>
<dbReference type="Proteomes" id="UP001472978">
    <property type="component" value="Unassembled WGS sequence"/>
</dbReference>
<evidence type="ECO:0000256" key="4">
    <source>
        <dbReference type="ARBA" id="ARBA00022840"/>
    </source>
</evidence>
<dbReference type="Pfam" id="PF00270">
    <property type="entry name" value="DEAD"/>
    <property type="match status" value="1"/>
</dbReference>
<dbReference type="PANTHER" id="PTHR43519">
    <property type="entry name" value="ATP-DEPENDENT RNA HELICASE HRPB"/>
    <property type="match status" value="1"/>
</dbReference>
<dbReference type="EMBL" id="JBEGCI010000008">
    <property type="protein sequence ID" value="MEQ6889208.1"/>
    <property type="molecule type" value="Genomic_DNA"/>
</dbReference>
<reference evidence="8 9" key="1">
    <citation type="submission" date="2024-05" db="EMBL/GenBank/DDBJ databases">
        <title>Halomonas sp. CS7 16S ribosomal RNA gene Genome sequencing and assembly.</title>
        <authorList>
            <person name="Yook S."/>
        </authorList>
    </citation>
    <scope>NUCLEOTIDE SEQUENCE [LARGE SCALE GENOMIC DNA]</scope>
    <source>
        <strain evidence="8 9">CS7</strain>
    </source>
</reference>
<sequence>MTRVDDPSLAALPIDARLDEIRAALAAQSRALLVADPGAGKTTRVPLALLDADWCRGGRLLLLEPRRVAARLAAGFMAESLGERVGETVGYRMRGESRVGPTTRLEVVTQGVLTRMLQEDPMLEGVSGVIFDEFHERSLEADLGLALTLDAQQGLRDDLRLLVMSATLDVDALLGVLGEATPVIDCPGRSFPVETRHRPLRPREDAARQQAAAVLESLDEALDETLPDKDKSGDALVILPGVGEIRRLARELGARAPGLAVMELHGRLPLEAQRRALRPDPDGRQRVVLATAIAESSVTVDGVRLVIDAGQERVPVFQPRTGLTRLETRRVNRASADQRRGRAGRQGPGRCVRLWAEEQPLIPHGEPEIRQADLSPLAFELARWGITEPGQLSWVAPPPAGALAAGRALLARLGVLDDASHLTALGRACVRWPTHPRLAVMLERSAELEARPLACALVAALEGRDLDQERDLERALATRLAAPKEHRQWHQEARRLARIAGVELSKAGGGAIRLAPLGELLALAYPERIGQRLEPGRFRLAGGTLATLPEAHPLAHAPLLVAAELDGEASGARIFRAVALSPERLEALYPQTREWRASLEWSDAQGRMLGEQVRGLDAVVLERRPLHRLPPEAVRAALLAALRRRERLPFDDEAEQLRGRVALLRRQLNRDACDEGGSEGQDAWPDWSMSALLETLEAWLGPYLDGVSRLEAVEKLPLARILTDSLAWPLRARLDELAPLRLAVPSGASHRLDYRPCLEGKPPVLAVKLQECFGWQGSPRVADGREPVLLHLLSPARRPLQVTADLASFWANGYPEVRREMRGRYPKHPWPEDPLAAEATARTKRRS</sequence>
<dbReference type="InterPro" id="IPR001650">
    <property type="entry name" value="Helicase_C-like"/>
</dbReference>
<dbReference type="InterPro" id="IPR010225">
    <property type="entry name" value="HrpB"/>
</dbReference>
<dbReference type="CDD" id="cd17990">
    <property type="entry name" value="DEXHc_HrpB"/>
    <property type="match status" value="1"/>
</dbReference>
<evidence type="ECO:0000259" key="6">
    <source>
        <dbReference type="PROSITE" id="PS51192"/>
    </source>
</evidence>